<dbReference type="Pfam" id="PF00004">
    <property type="entry name" value="AAA"/>
    <property type="match status" value="1"/>
</dbReference>
<protein>
    <submittedName>
        <fullName evidence="3">AAA family ATPase</fullName>
    </submittedName>
</protein>
<proteinExistence type="predicted"/>
<evidence type="ECO:0000256" key="1">
    <source>
        <dbReference type="SAM" id="MobiDB-lite"/>
    </source>
</evidence>
<sequence length="405" mass="44443">MNSVTPTASDDAEAEFVQSWRDHENRVLLGHLRQQRPDGGEAETQEEPGQDKPESAGPAIEIYDPDRLARRLGHGDGFVGDPAENSNDEDAAQARQTKLWNRMQADERGPWRKLVIPDEAMIERIAGLDAISPQFSEVTAWIVRTARLASVTGTPLRLDPAVVVGPPGIGKTFYARKLAEALGVPSEVIAMNLMTDRGLAFSGLAPVWRASGPGKVAKLLIEGSHACPLIVIDEIEKASPINPRETPENVLHSLLERENAARFVDEFVDLPIRADHIFWFATANSLDPLPESIVDRLIVFQVALKEAEMLAIQKSIFHEANLRVGQSFAEPEIALFQATAGHNPRTLSRLWDIAMGFACEAGRRHLVAADIRGAEQVLLAGKEGARAPIGFIRPATRGERRRERG</sequence>
<gene>
    <name evidence="3" type="ORF">ACFPOB_26350</name>
</gene>
<dbReference type="EMBL" id="JBHSLW010000060">
    <property type="protein sequence ID" value="MFC5423076.1"/>
    <property type="molecule type" value="Genomic_DNA"/>
</dbReference>
<dbReference type="SUPFAM" id="SSF52540">
    <property type="entry name" value="P-loop containing nucleoside triphosphate hydrolases"/>
    <property type="match status" value="1"/>
</dbReference>
<dbReference type="InterPro" id="IPR027065">
    <property type="entry name" value="Lon_Prtase"/>
</dbReference>
<feature type="region of interest" description="Disordered" evidence="1">
    <location>
        <begin position="31"/>
        <end position="93"/>
    </location>
</feature>
<evidence type="ECO:0000313" key="4">
    <source>
        <dbReference type="Proteomes" id="UP001596053"/>
    </source>
</evidence>
<dbReference type="InterPro" id="IPR003959">
    <property type="entry name" value="ATPase_AAA_core"/>
</dbReference>
<dbReference type="RefSeq" id="WP_377801270.1">
    <property type="nucleotide sequence ID" value="NZ_JBHSLW010000060.1"/>
</dbReference>
<comment type="caution">
    <text evidence="3">The sequence shown here is derived from an EMBL/GenBank/DDBJ whole genome shotgun (WGS) entry which is preliminary data.</text>
</comment>
<dbReference type="InterPro" id="IPR027417">
    <property type="entry name" value="P-loop_NTPase"/>
</dbReference>
<reference evidence="4" key="1">
    <citation type="journal article" date="2019" name="Int. J. Syst. Evol. Microbiol.">
        <title>The Global Catalogue of Microorganisms (GCM) 10K type strain sequencing project: providing services to taxonomists for standard genome sequencing and annotation.</title>
        <authorList>
            <consortium name="The Broad Institute Genomics Platform"/>
            <consortium name="The Broad Institute Genome Sequencing Center for Infectious Disease"/>
            <person name="Wu L."/>
            <person name="Ma J."/>
        </authorList>
    </citation>
    <scope>NUCLEOTIDE SEQUENCE [LARGE SCALE GENOMIC DNA]</scope>
    <source>
        <strain evidence="4">NCAIM B.01391</strain>
    </source>
</reference>
<dbReference type="InterPro" id="IPR003593">
    <property type="entry name" value="AAA+_ATPase"/>
</dbReference>
<accession>A0ABW0IXL8</accession>
<organism evidence="3 4">
    <name type="scientific">Bosea eneae</name>
    <dbReference type="NCBI Taxonomy" id="151454"/>
    <lineage>
        <taxon>Bacteria</taxon>
        <taxon>Pseudomonadati</taxon>
        <taxon>Pseudomonadota</taxon>
        <taxon>Alphaproteobacteria</taxon>
        <taxon>Hyphomicrobiales</taxon>
        <taxon>Boseaceae</taxon>
        <taxon>Bosea</taxon>
    </lineage>
</organism>
<dbReference type="SMART" id="SM00382">
    <property type="entry name" value="AAA"/>
    <property type="match status" value="1"/>
</dbReference>
<dbReference type="Gene3D" id="3.40.50.300">
    <property type="entry name" value="P-loop containing nucleotide triphosphate hydrolases"/>
    <property type="match status" value="1"/>
</dbReference>
<evidence type="ECO:0000313" key="3">
    <source>
        <dbReference type="EMBL" id="MFC5423076.1"/>
    </source>
</evidence>
<name>A0ABW0IXL8_9HYPH</name>
<dbReference type="PANTHER" id="PTHR43718">
    <property type="entry name" value="LON PROTEASE"/>
    <property type="match status" value="1"/>
</dbReference>
<keyword evidence="4" id="KW-1185">Reference proteome</keyword>
<dbReference type="PANTHER" id="PTHR43718:SF2">
    <property type="entry name" value="LON PROTEASE HOMOLOG, MITOCHONDRIAL"/>
    <property type="match status" value="1"/>
</dbReference>
<feature type="domain" description="AAA+ ATPase" evidence="2">
    <location>
        <begin position="157"/>
        <end position="304"/>
    </location>
</feature>
<dbReference type="Proteomes" id="UP001596053">
    <property type="component" value="Unassembled WGS sequence"/>
</dbReference>
<evidence type="ECO:0000259" key="2">
    <source>
        <dbReference type="SMART" id="SM00382"/>
    </source>
</evidence>